<dbReference type="GeneID" id="81468188"/>
<keyword evidence="2" id="KW-1185">Reference proteome</keyword>
<accession>A0A9W9RAR5</accession>
<dbReference type="EMBL" id="JAPZBT010000006">
    <property type="protein sequence ID" value="KAJ5356673.1"/>
    <property type="molecule type" value="Genomic_DNA"/>
</dbReference>
<evidence type="ECO:0000313" key="1">
    <source>
        <dbReference type="EMBL" id="KAJ5356673.1"/>
    </source>
</evidence>
<comment type="caution">
    <text evidence="1">The sequence shown here is derived from an EMBL/GenBank/DDBJ whole genome shotgun (WGS) entry which is preliminary data.</text>
</comment>
<evidence type="ECO:0000313" key="2">
    <source>
        <dbReference type="Proteomes" id="UP001147752"/>
    </source>
</evidence>
<dbReference type="Proteomes" id="UP001147752">
    <property type="component" value="Unassembled WGS sequence"/>
</dbReference>
<dbReference type="RefSeq" id="XP_056574820.1">
    <property type="nucleotide sequence ID" value="XM_056729005.1"/>
</dbReference>
<organism evidence="1 2">
    <name type="scientific">Penicillium concentricum</name>
    <dbReference type="NCBI Taxonomy" id="293559"/>
    <lineage>
        <taxon>Eukaryota</taxon>
        <taxon>Fungi</taxon>
        <taxon>Dikarya</taxon>
        <taxon>Ascomycota</taxon>
        <taxon>Pezizomycotina</taxon>
        <taxon>Eurotiomycetes</taxon>
        <taxon>Eurotiomycetidae</taxon>
        <taxon>Eurotiales</taxon>
        <taxon>Aspergillaceae</taxon>
        <taxon>Penicillium</taxon>
    </lineage>
</organism>
<sequence>MLVVDFTTESLLQCNHDLPIDWQCSLNGSDTTQPVLAQGPFAEGCIVDNALLGVTGTDHSTIDLANANCRLKSGLDVGHLKF</sequence>
<proteinExistence type="predicted"/>
<gene>
    <name evidence="1" type="ORF">N7517_011282</name>
</gene>
<reference evidence="1" key="2">
    <citation type="journal article" date="2023" name="IMA Fungus">
        <title>Comparative genomic study of the Penicillium genus elucidates a diverse pangenome and 15 lateral gene transfer events.</title>
        <authorList>
            <person name="Petersen C."/>
            <person name="Sorensen T."/>
            <person name="Nielsen M.R."/>
            <person name="Sondergaard T.E."/>
            <person name="Sorensen J.L."/>
            <person name="Fitzpatrick D.A."/>
            <person name="Frisvad J.C."/>
            <person name="Nielsen K.L."/>
        </authorList>
    </citation>
    <scope>NUCLEOTIDE SEQUENCE</scope>
    <source>
        <strain evidence="1">IBT 3081</strain>
    </source>
</reference>
<dbReference type="AlphaFoldDB" id="A0A9W9RAR5"/>
<protein>
    <submittedName>
        <fullName evidence="1">Uncharacterized protein</fullName>
    </submittedName>
</protein>
<name>A0A9W9RAR5_9EURO</name>
<reference evidence="1" key="1">
    <citation type="submission" date="2022-12" db="EMBL/GenBank/DDBJ databases">
        <authorList>
            <person name="Petersen C."/>
        </authorList>
    </citation>
    <scope>NUCLEOTIDE SEQUENCE</scope>
    <source>
        <strain evidence="1">IBT 3081</strain>
    </source>
</reference>